<feature type="compositionally biased region" description="Acidic residues" evidence="4">
    <location>
        <begin position="651"/>
        <end position="661"/>
    </location>
</feature>
<dbReference type="Pfam" id="PF00012">
    <property type="entry name" value="HSP70"/>
    <property type="match status" value="1"/>
</dbReference>
<evidence type="ECO:0000256" key="1">
    <source>
        <dbReference type="ARBA" id="ARBA00022741"/>
    </source>
</evidence>
<feature type="region of interest" description="Disordered" evidence="4">
    <location>
        <begin position="508"/>
        <end position="777"/>
    </location>
</feature>
<feature type="compositionally biased region" description="Gly residues" evidence="4">
    <location>
        <begin position="596"/>
        <end position="605"/>
    </location>
</feature>
<comment type="similarity">
    <text evidence="3">Belongs to the heat shock protein 70 family.</text>
</comment>
<dbReference type="InterPro" id="IPR018181">
    <property type="entry name" value="Heat_shock_70_CS"/>
</dbReference>
<evidence type="ECO:0000256" key="4">
    <source>
        <dbReference type="SAM" id="MobiDB-lite"/>
    </source>
</evidence>
<comment type="caution">
    <text evidence="5">The sequence shown here is derived from an EMBL/GenBank/DDBJ whole genome shotgun (WGS) entry which is preliminary data.</text>
</comment>
<reference evidence="5 6" key="1">
    <citation type="journal article" date="2024" name="Microbiol. Resour. Announc.">
        <title>Genome annotations for the ascomycete fungi Trichoderma harzianum, Trichoderma aggressivum, and Purpureocillium lilacinum.</title>
        <authorList>
            <person name="Beijen E.P.W."/>
            <person name="Ohm R.A."/>
        </authorList>
    </citation>
    <scope>NUCLEOTIDE SEQUENCE [LARGE SCALE GENOMIC DNA]</scope>
    <source>
        <strain evidence="5 6">CBS 150709</strain>
    </source>
</reference>
<dbReference type="PANTHER" id="PTHR19375">
    <property type="entry name" value="HEAT SHOCK PROTEIN 70KDA"/>
    <property type="match status" value="1"/>
</dbReference>
<accession>A0ABR0BH30</accession>
<dbReference type="Gene3D" id="2.60.34.10">
    <property type="entry name" value="Substrate Binding Domain Of DNAk, Chain A, domain 1"/>
    <property type="match status" value="1"/>
</dbReference>
<proteinExistence type="inferred from homology"/>
<feature type="compositionally biased region" description="Basic and acidic residues" evidence="4">
    <location>
        <begin position="555"/>
        <end position="565"/>
    </location>
</feature>
<evidence type="ECO:0000256" key="3">
    <source>
        <dbReference type="RuleBase" id="RU003322"/>
    </source>
</evidence>
<dbReference type="SUPFAM" id="SSF53067">
    <property type="entry name" value="Actin-like ATPase domain"/>
    <property type="match status" value="2"/>
</dbReference>
<dbReference type="PRINTS" id="PR00301">
    <property type="entry name" value="HEATSHOCK70"/>
</dbReference>
<feature type="compositionally biased region" description="Basic and acidic residues" evidence="4">
    <location>
        <begin position="672"/>
        <end position="681"/>
    </location>
</feature>
<organism evidence="5 6">
    <name type="scientific">Purpureocillium lilacinum</name>
    <name type="common">Paecilomyces lilacinus</name>
    <dbReference type="NCBI Taxonomy" id="33203"/>
    <lineage>
        <taxon>Eukaryota</taxon>
        <taxon>Fungi</taxon>
        <taxon>Dikarya</taxon>
        <taxon>Ascomycota</taxon>
        <taxon>Pezizomycotina</taxon>
        <taxon>Sordariomycetes</taxon>
        <taxon>Hypocreomycetidae</taxon>
        <taxon>Hypocreales</taxon>
        <taxon>Ophiocordycipitaceae</taxon>
        <taxon>Purpureocillium</taxon>
    </lineage>
</organism>
<dbReference type="Proteomes" id="UP001287286">
    <property type="component" value="Unassembled WGS sequence"/>
</dbReference>
<dbReference type="InterPro" id="IPR013126">
    <property type="entry name" value="Hsp_70_fam"/>
</dbReference>
<dbReference type="Gene3D" id="3.30.420.40">
    <property type="match status" value="2"/>
</dbReference>
<dbReference type="InterPro" id="IPR029047">
    <property type="entry name" value="HSP70_peptide-bd_sf"/>
</dbReference>
<evidence type="ECO:0000256" key="2">
    <source>
        <dbReference type="ARBA" id="ARBA00022840"/>
    </source>
</evidence>
<feature type="compositionally biased region" description="Acidic residues" evidence="4">
    <location>
        <begin position="695"/>
        <end position="709"/>
    </location>
</feature>
<gene>
    <name evidence="5" type="ORF">Purlil1_12378</name>
</gene>
<feature type="compositionally biased region" description="Basic and acidic residues" evidence="4">
    <location>
        <begin position="508"/>
        <end position="521"/>
    </location>
</feature>
<keyword evidence="1 3" id="KW-0547">Nucleotide-binding</keyword>
<name>A0ABR0BH30_PURLI</name>
<dbReference type="InterPro" id="IPR043129">
    <property type="entry name" value="ATPase_NBD"/>
</dbReference>
<sequence>MEDETYTIGVDFGTTYFCVFVNGQPFTIEYGDVQRSRVRVSEIAWGLASAWDIPDAQRPHLTFVKRILGRGSHDGRLAADVSDIAFAEMGEHGAHYALHGQFVEPEEVAAFILGKIKAAVENTFRGQTLRQMVMTVPAHFTQRQRQATLDSAAVARFDPAVIRLVEEPIAGAVDFVETVKATRKIRRLVVLDIGGGTTDASLLSFEALEHKHAYGILATSGDNHLGGFDFDNAMRGLVLSKARAGTQDVDFQRLMLECEGKKRALSTSDSVVIEIPFSQGHAAPQAVRITRAEFEESSKPLHESIKGILDDLIDQRVDAKTPDVVLLVGGACTMPSIRNLCERVFAGAKIGTADPERSIARGAGLIAADPKIQIKAVLPRSVGIEVYGANGKLGTERVIGRNSALPRRCHHQLRTSVPNQKGVKFRLMEGEDLNSDNNIEVGVFEITGIRPCPQGTPIDVVMAITSPGNITVSAKVQGKGGHLTVKPTPRIERHRLVDWEERTRRRLGFDIEDASTERSEAGHAGTPAPEPTPQPISAADEEADDRTAGSSVSTRDSDSQEHGDGEVAGTTMDTHAARGAAKDGDTATDGYDWTGKPGGTSGGEPPGSMKTGVESNAAGDDESPGDCRLFTVHKRVATDGPVGKDDRVASDEEVEASEEADASGGAGTGEVDEPRADEAGEGRGAGQEVGSGEELPGDEELASGDDVEGGEPPAQAADDGTTPKGQTEIGDRRDGASSVPTQGPGHGRALRRRPSTNAPGLGAKRRKLWKGGSGKGA</sequence>
<evidence type="ECO:0000313" key="5">
    <source>
        <dbReference type="EMBL" id="KAK4077294.1"/>
    </source>
</evidence>
<dbReference type="EMBL" id="JAWRVI010000100">
    <property type="protein sequence ID" value="KAK4077294.1"/>
    <property type="molecule type" value="Genomic_DNA"/>
</dbReference>
<protein>
    <recommendedName>
        <fullName evidence="7">Hsp70-like protein</fullName>
    </recommendedName>
</protein>
<keyword evidence="6" id="KW-1185">Reference proteome</keyword>
<dbReference type="Gene3D" id="3.90.640.10">
    <property type="entry name" value="Actin, Chain A, domain 4"/>
    <property type="match status" value="1"/>
</dbReference>
<evidence type="ECO:0000313" key="6">
    <source>
        <dbReference type="Proteomes" id="UP001287286"/>
    </source>
</evidence>
<dbReference type="SUPFAM" id="SSF100920">
    <property type="entry name" value="Heat shock protein 70kD (HSP70), peptide-binding domain"/>
    <property type="match status" value="1"/>
</dbReference>
<dbReference type="PROSITE" id="PS00329">
    <property type="entry name" value="HSP70_2"/>
    <property type="match status" value="1"/>
</dbReference>
<evidence type="ECO:0008006" key="7">
    <source>
        <dbReference type="Google" id="ProtNLM"/>
    </source>
</evidence>
<keyword evidence="2 3" id="KW-0067">ATP-binding</keyword>